<dbReference type="Proteomes" id="UP000289738">
    <property type="component" value="Chromosome B01"/>
</dbReference>
<dbReference type="InterPro" id="IPR029045">
    <property type="entry name" value="ClpP/crotonase-like_dom_sf"/>
</dbReference>
<name>A0A445ARP7_ARAHY</name>
<evidence type="ECO:0000313" key="2">
    <source>
        <dbReference type="Proteomes" id="UP000289738"/>
    </source>
</evidence>
<keyword evidence="2" id="KW-1185">Reference proteome</keyword>
<sequence length="187" mass="21032">MRGLKHVLELINQDSSTNVAIVTSSVPGVYCTGADLKERKAFIAFEVREYSKALCAIFSFLKKFLEHDFLLEKLSHVASIYVINEESEPSFFIRFFKWDSGKPVMLGNSFQRKLTIGCCTSRCTWNSIGIRHKKVVSFDNFMSHCGLVANEPISDVGLMNNDDDDSASSENGILINKKNLYDSDTLL</sequence>
<dbReference type="SUPFAM" id="SSF52096">
    <property type="entry name" value="ClpP/crotonase"/>
    <property type="match status" value="1"/>
</dbReference>
<accession>A0A445ARP7</accession>
<gene>
    <name evidence="1" type="ORF">Ahy_B01g053420</name>
</gene>
<proteinExistence type="predicted"/>
<reference evidence="1 2" key="1">
    <citation type="submission" date="2019-01" db="EMBL/GenBank/DDBJ databases">
        <title>Sequencing of cultivated peanut Arachis hypogaea provides insights into genome evolution and oil improvement.</title>
        <authorList>
            <person name="Chen X."/>
        </authorList>
    </citation>
    <scope>NUCLEOTIDE SEQUENCE [LARGE SCALE GENOMIC DNA]</scope>
    <source>
        <strain evidence="2">cv. Fuhuasheng</strain>
        <tissue evidence="1">Leaves</tissue>
    </source>
</reference>
<organism evidence="1 2">
    <name type="scientific">Arachis hypogaea</name>
    <name type="common">Peanut</name>
    <dbReference type="NCBI Taxonomy" id="3818"/>
    <lineage>
        <taxon>Eukaryota</taxon>
        <taxon>Viridiplantae</taxon>
        <taxon>Streptophyta</taxon>
        <taxon>Embryophyta</taxon>
        <taxon>Tracheophyta</taxon>
        <taxon>Spermatophyta</taxon>
        <taxon>Magnoliopsida</taxon>
        <taxon>eudicotyledons</taxon>
        <taxon>Gunneridae</taxon>
        <taxon>Pentapetalae</taxon>
        <taxon>rosids</taxon>
        <taxon>fabids</taxon>
        <taxon>Fabales</taxon>
        <taxon>Fabaceae</taxon>
        <taxon>Papilionoideae</taxon>
        <taxon>50 kb inversion clade</taxon>
        <taxon>dalbergioids sensu lato</taxon>
        <taxon>Dalbergieae</taxon>
        <taxon>Pterocarpus clade</taxon>
        <taxon>Arachis</taxon>
    </lineage>
</organism>
<protein>
    <submittedName>
        <fullName evidence="1">Uncharacterized protein</fullName>
    </submittedName>
</protein>
<evidence type="ECO:0000313" key="1">
    <source>
        <dbReference type="EMBL" id="RYR29116.1"/>
    </source>
</evidence>
<dbReference type="AlphaFoldDB" id="A0A445ARP7"/>
<comment type="caution">
    <text evidence="1">The sequence shown here is derived from an EMBL/GenBank/DDBJ whole genome shotgun (WGS) entry which is preliminary data.</text>
</comment>
<dbReference type="EMBL" id="SDMP01000011">
    <property type="protein sequence ID" value="RYR29116.1"/>
    <property type="molecule type" value="Genomic_DNA"/>
</dbReference>
<dbReference type="STRING" id="3818.A0A445ARP7"/>
<dbReference type="Gene3D" id="3.90.226.10">
    <property type="entry name" value="2-enoyl-CoA Hydratase, Chain A, domain 1"/>
    <property type="match status" value="1"/>
</dbReference>